<name>A0A378JJC2_9GAMM</name>
<evidence type="ECO:0000313" key="8">
    <source>
        <dbReference type="EMBL" id="STX50788.1"/>
    </source>
</evidence>
<evidence type="ECO:0000256" key="6">
    <source>
        <dbReference type="ARBA" id="ARBA00023229"/>
    </source>
</evidence>
<reference evidence="8 9" key="1">
    <citation type="submission" date="2018-06" db="EMBL/GenBank/DDBJ databases">
        <authorList>
            <consortium name="Pathogen Informatics"/>
            <person name="Doyle S."/>
        </authorList>
    </citation>
    <scope>NUCLEOTIDE SEQUENCE [LARGE SCALE GENOMIC DNA]</scope>
    <source>
        <strain evidence="8 9">NCTC13316</strain>
    </source>
</reference>
<comment type="similarity">
    <text evidence="2 7">Belongs to the FPP/GGPP synthase family.</text>
</comment>
<dbReference type="PROSITE" id="PS00723">
    <property type="entry name" value="POLYPRENYL_SYNTHASE_1"/>
    <property type="match status" value="1"/>
</dbReference>
<evidence type="ECO:0000256" key="3">
    <source>
        <dbReference type="ARBA" id="ARBA00022679"/>
    </source>
</evidence>
<keyword evidence="3 7" id="KW-0808">Transferase</keyword>
<evidence type="ECO:0000256" key="1">
    <source>
        <dbReference type="ARBA" id="ARBA00001946"/>
    </source>
</evidence>
<protein>
    <submittedName>
        <fullName evidence="8">Geranyltranstransferase</fullName>
        <ecNumber evidence="8">2.5.1.10</ecNumber>
    </submittedName>
</protein>
<dbReference type="SFLD" id="SFLDG01017">
    <property type="entry name" value="Polyprenyl_Transferase_Like"/>
    <property type="match status" value="1"/>
</dbReference>
<dbReference type="PANTHER" id="PTHR43281">
    <property type="entry name" value="FARNESYL DIPHOSPHATE SYNTHASE"/>
    <property type="match status" value="1"/>
</dbReference>
<dbReference type="EMBL" id="UGOD01000001">
    <property type="protein sequence ID" value="STX50788.1"/>
    <property type="molecule type" value="Genomic_DNA"/>
</dbReference>
<dbReference type="GO" id="GO:0008654">
    <property type="term" value="P:phospholipid biosynthetic process"/>
    <property type="evidence" value="ECO:0007669"/>
    <property type="project" value="UniProtKB-ARBA"/>
</dbReference>
<dbReference type="InterPro" id="IPR033749">
    <property type="entry name" value="Polyprenyl_synt_CS"/>
</dbReference>
<evidence type="ECO:0000256" key="7">
    <source>
        <dbReference type="RuleBase" id="RU004466"/>
    </source>
</evidence>
<dbReference type="OrthoDB" id="9805316at2"/>
<dbReference type="CDD" id="cd00685">
    <property type="entry name" value="Trans_IPPS_HT"/>
    <property type="match status" value="1"/>
</dbReference>
<dbReference type="RefSeq" id="WP_115330473.1">
    <property type="nucleotide sequence ID" value="NZ_CAAAHP010000007.1"/>
</dbReference>
<keyword evidence="4" id="KW-0479">Metal-binding</keyword>
<dbReference type="FunFam" id="1.10.600.10:FF:000001">
    <property type="entry name" value="Geranylgeranyl diphosphate synthase"/>
    <property type="match status" value="1"/>
</dbReference>
<evidence type="ECO:0000256" key="5">
    <source>
        <dbReference type="ARBA" id="ARBA00022842"/>
    </source>
</evidence>
<sequence>MKIANYIEQCQTRVNNALKLYLPSPKDEPQPLHEAMCYAVLNGGKRLRASFIYSLGDTLDADPFVLDKIACCIEIIHAFTLVHDDLPDLDNDDLRRGCPTCHKVFGSATAILAGDALQSLAFELLAFQDYQSTIPTDNKLKMIHILAKSIGSYGLAAGEELDLKSMNKKVTLDDLNRMYQLKTGCLFAASMQLAALAANYDDPSFLNQLNELGNVLGIVYQIHDDVIGIESDSKILGKTNAIDLMNNKPIYTSLMEIKEAKVYEAQYLDRAMEYINNFEFDSVRLKELVTFIIRRDH</sequence>
<accession>A0A378JJC2</accession>
<dbReference type="GO" id="GO:0016114">
    <property type="term" value="P:terpenoid biosynthetic process"/>
    <property type="evidence" value="ECO:0007669"/>
    <property type="project" value="UniProtKB-ARBA"/>
</dbReference>
<keyword evidence="5" id="KW-0460">Magnesium</keyword>
<evidence type="ECO:0000256" key="4">
    <source>
        <dbReference type="ARBA" id="ARBA00022723"/>
    </source>
</evidence>
<dbReference type="InterPro" id="IPR000092">
    <property type="entry name" value="Polyprenyl_synt"/>
</dbReference>
<dbReference type="Gene3D" id="1.10.600.10">
    <property type="entry name" value="Farnesyl Diphosphate Synthase"/>
    <property type="match status" value="1"/>
</dbReference>
<dbReference type="Pfam" id="PF00348">
    <property type="entry name" value="polyprenyl_synt"/>
    <property type="match status" value="1"/>
</dbReference>
<dbReference type="SUPFAM" id="SSF48576">
    <property type="entry name" value="Terpenoid synthases"/>
    <property type="match status" value="1"/>
</dbReference>
<dbReference type="PROSITE" id="PS00444">
    <property type="entry name" value="POLYPRENYL_SYNTHASE_2"/>
    <property type="match status" value="1"/>
</dbReference>
<organism evidence="8 9">
    <name type="scientific">Legionella busanensis</name>
    <dbReference type="NCBI Taxonomy" id="190655"/>
    <lineage>
        <taxon>Bacteria</taxon>
        <taxon>Pseudomonadati</taxon>
        <taxon>Pseudomonadota</taxon>
        <taxon>Gammaproteobacteria</taxon>
        <taxon>Legionellales</taxon>
        <taxon>Legionellaceae</taxon>
        <taxon>Legionella</taxon>
    </lineage>
</organism>
<gene>
    <name evidence="8" type="ORF">NCTC13316_00876</name>
</gene>
<dbReference type="SFLD" id="SFLDS00005">
    <property type="entry name" value="Isoprenoid_Synthase_Type_I"/>
    <property type="match status" value="1"/>
</dbReference>
<evidence type="ECO:0000313" key="9">
    <source>
        <dbReference type="Proteomes" id="UP000254794"/>
    </source>
</evidence>
<dbReference type="InterPro" id="IPR008949">
    <property type="entry name" value="Isoprenoid_synthase_dom_sf"/>
</dbReference>
<dbReference type="GO" id="GO:0004337">
    <property type="term" value="F:(2E,6E)-farnesyl diphosphate synthase activity"/>
    <property type="evidence" value="ECO:0007669"/>
    <property type="project" value="UniProtKB-EC"/>
</dbReference>
<keyword evidence="6" id="KW-0414">Isoprene biosynthesis</keyword>
<dbReference type="AlphaFoldDB" id="A0A378JJC2"/>
<proteinExistence type="inferred from homology"/>
<dbReference type="EC" id="2.5.1.10" evidence="8"/>
<keyword evidence="9" id="KW-1185">Reference proteome</keyword>
<dbReference type="GO" id="GO:0046872">
    <property type="term" value="F:metal ion binding"/>
    <property type="evidence" value="ECO:0007669"/>
    <property type="project" value="UniProtKB-KW"/>
</dbReference>
<dbReference type="Proteomes" id="UP000254794">
    <property type="component" value="Unassembled WGS sequence"/>
</dbReference>
<dbReference type="PANTHER" id="PTHR43281:SF1">
    <property type="entry name" value="FARNESYL DIPHOSPHATE SYNTHASE"/>
    <property type="match status" value="1"/>
</dbReference>
<comment type="cofactor">
    <cofactor evidence="1">
        <name>Mg(2+)</name>
        <dbReference type="ChEBI" id="CHEBI:18420"/>
    </cofactor>
</comment>
<evidence type="ECO:0000256" key="2">
    <source>
        <dbReference type="ARBA" id="ARBA00006706"/>
    </source>
</evidence>